<name>N8W9P1_9GAMM</name>
<gene>
    <name evidence="8" type="ORF">F971_00861</name>
</gene>
<dbReference type="InterPro" id="IPR051906">
    <property type="entry name" value="TolC-like"/>
</dbReference>
<evidence type="ECO:0000256" key="2">
    <source>
        <dbReference type="ARBA" id="ARBA00022448"/>
    </source>
</evidence>
<dbReference type="PANTHER" id="PTHR30026:SF20">
    <property type="entry name" value="OUTER MEMBRANE PROTEIN TOLC"/>
    <property type="match status" value="1"/>
</dbReference>
<dbReference type="GO" id="GO:0031640">
    <property type="term" value="P:killing of cells of another organism"/>
    <property type="evidence" value="ECO:0007669"/>
    <property type="project" value="UniProtKB-KW"/>
</dbReference>
<keyword evidence="7" id="KW-0354">Hemolysis</keyword>
<evidence type="ECO:0000256" key="6">
    <source>
        <dbReference type="ARBA" id="ARBA00023237"/>
    </source>
</evidence>
<dbReference type="Gene3D" id="1.20.1600.10">
    <property type="entry name" value="Outer membrane efflux proteins (OEP)"/>
    <property type="match status" value="1"/>
</dbReference>
<comment type="subcellular location">
    <subcellularLocation>
        <location evidence="7">Cell outer membrane</location>
        <topology evidence="7">Peripheral membrane protein</topology>
    </subcellularLocation>
</comment>
<dbReference type="GO" id="GO:0015562">
    <property type="term" value="F:efflux transmembrane transporter activity"/>
    <property type="evidence" value="ECO:0007669"/>
    <property type="project" value="InterPro"/>
</dbReference>
<dbReference type="PANTHER" id="PTHR30026">
    <property type="entry name" value="OUTER MEMBRANE PROTEIN TOLC"/>
    <property type="match status" value="1"/>
</dbReference>
<keyword evidence="5 7" id="KW-0472">Membrane</keyword>
<dbReference type="SUPFAM" id="SSF56954">
    <property type="entry name" value="Outer membrane efflux proteins (OEP)"/>
    <property type="match status" value="1"/>
</dbReference>
<evidence type="ECO:0000256" key="5">
    <source>
        <dbReference type="ARBA" id="ARBA00023136"/>
    </source>
</evidence>
<evidence type="ECO:0000256" key="3">
    <source>
        <dbReference type="ARBA" id="ARBA00022452"/>
    </source>
</evidence>
<dbReference type="AlphaFoldDB" id="N8W9P1"/>
<dbReference type="eggNOG" id="COG1538">
    <property type="taxonomic scope" value="Bacteria"/>
</dbReference>
<dbReference type="PIRSF" id="PIRSF001892">
    <property type="entry name" value="CyaE"/>
    <property type="match status" value="1"/>
</dbReference>
<dbReference type="GO" id="GO:1990281">
    <property type="term" value="C:efflux pump complex"/>
    <property type="evidence" value="ECO:0007669"/>
    <property type="project" value="TreeGrafter"/>
</dbReference>
<comment type="caution">
    <text evidence="8">The sequence shown here is derived from an EMBL/GenBank/DDBJ whole genome shotgun (WGS) entry which is preliminary data.</text>
</comment>
<keyword evidence="7" id="KW-0204">Cytolysis</keyword>
<dbReference type="InterPro" id="IPR028351">
    <property type="entry name" value="CyaE"/>
</dbReference>
<evidence type="ECO:0000256" key="4">
    <source>
        <dbReference type="ARBA" id="ARBA00022692"/>
    </source>
</evidence>
<accession>N8W9P1</accession>
<reference evidence="8 9" key="1">
    <citation type="submission" date="2013-02" db="EMBL/GenBank/DDBJ databases">
        <title>The Genome Sequence of Acinetobacter sp. NIPH 758.</title>
        <authorList>
            <consortium name="The Broad Institute Genome Sequencing Platform"/>
            <consortium name="The Broad Institute Genome Sequencing Center for Infectious Disease"/>
            <person name="Cerqueira G."/>
            <person name="Feldgarden M."/>
            <person name="Courvalin P."/>
            <person name="Perichon B."/>
            <person name="Grillot-Courvalin C."/>
            <person name="Clermont D."/>
            <person name="Rocha E."/>
            <person name="Yoon E.-J."/>
            <person name="Nemec A."/>
            <person name="Walker B."/>
            <person name="Young S.K."/>
            <person name="Zeng Q."/>
            <person name="Gargeya S."/>
            <person name="Fitzgerald M."/>
            <person name="Haas B."/>
            <person name="Abouelleil A."/>
            <person name="Alvarado L."/>
            <person name="Arachchi H.M."/>
            <person name="Berlin A.M."/>
            <person name="Chapman S.B."/>
            <person name="Dewar J."/>
            <person name="Goldberg J."/>
            <person name="Griggs A."/>
            <person name="Gujja S."/>
            <person name="Hansen M."/>
            <person name="Howarth C."/>
            <person name="Imamovic A."/>
            <person name="Larimer J."/>
            <person name="McCowan C."/>
            <person name="Murphy C."/>
            <person name="Neiman D."/>
            <person name="Pearson M."/>
            <person name="Priest M."/>
            <person name="Roberts A."/>
            <person name="Saif S."/>
            <person name="Shea T."/>
            <person name="Sisk P."/>
            <person name="Sykes S."/>
            <person name="Wortman J."/>
            <person name="Nusbaum C."/>
            <person name="Birren B."/>
        </authorList>
    </citation>
    <scope>NUCLEOTIDE SEQUENCE [LARGE SCALE GENOMIC DNA]</scope>
    <source>
        <strain evidence="8 9">NIPH 758</strain>
    </source>
</reference>
<dbReference type="GO" id="GO:0009279">
    <property type="term" value="C:cell outer membrane"/>
    <property type="evidence" value="ECO:0007669"/>
    <property type="project" value="UniProtKB-SubCell"/>
</dbReference>
<organism evidence="8 9">
    <name type="scientific">Acinetobacter vivianii</name>
    <dbReference type="NCBI Taxonomy" id="1776742"/>
    <lineage>
        <taxon>Bacteria</taxon>
        <taxon>Pseudomonadati</taxon>
        <taxon>Pseudomonadota</taxon>
        <taxon>Gammaproteobacteria</taxon>
        <taxon>Moraxellales</taxon>
        <taxon>Moraxellaceae</taxon>
        <taxon>Acinetobacter</taxon>
    </lineage>
</organism>
<evidence type="ECO:0000313" key="9">
    <source>
        <dbReference type="Proteomes" id="UP000013049"/>
    </source>
</evidence>
<dbReference type="GO" id="GO:0015288">
    <property type="term" value="F:porin activity"/>
    <property type="evidence" value="ECO:0007669"/>
    <property type="project" value="TreeGrafter"/>
</dbReference>
<keyword evidence="2 7" id="KW-0813">Transport</keyword>
<evidence type="ECO:0000256" key="1">
    <source>
        <dbReference type="ARBA" id="ARBA00007613"/>
    </source>
</evidence>
<dbReference type="EMBL" id="APPC01000012">
    <property type="protein sequence ID" value="ENU93603.1"/>
    <property type="molecule type" value="Genomic_DNA"/>
</dbReference>
<proteinExistence type="inferred from homology"/>
<dbReference type="Proteomes" id="UP000013049">
    <property type="component" value="Unassembled WGS sequence"/>
</dbReference>
<comment type="function">
    <text evidence="7">CyaE is necessary for transport of calmodulin-sensitive adenylate cyclase-hemolysin (cyclolysin).</text>
</comment>
<sequence length="458" mass="51854">MYKIIYILFLFMFSKVYAEGVSMSLDSRKYENFNYDCPKKTDNISTLVVDLNVVINYSLCNNSDVYEAWSVAKKQIEQVGVVNSGYMPKINLTGEYNVGAVKYKAYETPQSNYNSKSIYSNINIDAQWLFYDFGLKKNSVNHAKFLLIALSESQNAIVQETFLEATTLYFEVLRLQGEFTLSQEVEKLAQQSYSIAEKKYHAGIGLLSEMLQAKTNLAKASSEKIKSEGSLLAIKGELAAYMGLEVNSSFEINARSMSNPEYEKAISSVDDLLKQANKIHPELVSIKAEVLAAKENIQIVKKGNLPKLSLTSSLQVYKKQGNSSIDMGGDEAMVGIKIETPIFSWFEYKHKLKIAQLDLDIKNSKLKKINREINVKVWKSYHNFLTETKNLNAVEELKNNALKFYEISLERYKSGIGSMLDLVDAQKTLADAEQQKNATIFRWNIERVKLLASIGMLK</sequence>
<keyword evidence="3" id="KW-1134">Transmembrane beta strand</keyword>
<dbReference type="HOGENOM" id="CLU_012817_10_2_6"/>
<dbReference type="PATRIC" id="fig|1217712.3.peg.823"/>
<protein>
    <recommendedName>
        <fullName evidence="7">Protein CyaE</fullName>
    </recommendedName>
</protein>
<keyword evidence="6 7" id="KW-0998">Cell outer membrane</keyword>
<dbReference type="InterPro" id="IPR003423">
    <property type="entry name" value="OMP_efflux"/>
</dbReference>
<evidence type="ECO:0000313" key="8">
    <source>
        <dbReference type="EMBL" id="ENU93603.1"/>
    </source>
</evidence>
<dbReference type="Pfam" id="PF02321">
    <property type="entry name" value="OEP"/>
    <property type="match status" value="2"/>
</dbReference>
<keyword evidence="4" id="KW-0812">Transmembrane</keyword>
<evidence type="ECO:0000256" key="7">
    <source>
        <dbReference type="PIRNR" id="PIRNR001892"/>
    </source>
</evidence>
<comment type="similarity">
    <text evidence="1 7">Belongs to the outer membrane factor (OMF) (TC 1.B.17) family.</text>
</comment>